<organism evidence="2 3">
    <name type="scientific">Natronobacterium texcoconense</name>
    <dbReference type="NCBI Taxonomy" id="1095778"/>
    <lineage>
        <taxon>Archaea</taxon>
        <taxon>Methanobacteriati</taxon>
        <taxon>Methanobacteriota</taxon>
        <taxon>Stenosarchaea group</taxon>
        <taxon>Halobacteria</taxon>
        <taxon>Halobacteriales</taxon>
        <taxon>Natrialbaceae</taxon>
        <taxon>Natronobacterium</taxon>
    </lineage>
</organism>
<dbReference type="AlphaFoldDB" id="A0A1H1IBH5"/>
<feature type="transmembrane region" description="Helical" evidence="1">
    <location>
        <begin position="85"/>
        <end position="107"/>
    </location>
</feature>
<dbReference type="EMBL" id="FNLC01000004">
    <property type="protein sequence ID" value="SDR34997.1"/>
    <property type="molecule type" value="Genomic_DNA"/>
</dbReference>
<evidence type="ECO:0000313" key="3">
    <source>
        <dbReference type="Proteomes" id="UP000198848"/>
    </source>
</evidence>
<sequence length="115" mass="12384">MSTESISDRHEHIRSISVTALSALLGVGAALASMSLAGDITSLEAANEAASNAQAYALVIGAILVQLVLYDFTDIYDDEEFGAKHYLYITFMTFSFWFVVLGILLTAEAAPYLAQ</sequence>
<feature type="transmembrane region" description="Helical" evidence="1">
    <location>
        <begin position="53"/>
        <end position="73"/>
    </location>
</feature>
<keyword evidence="1" id="KW-0472">Membrane</keyword>
<dbReference type="STRING" id="1095778.SAMN04489842_3394"/>
<dbReference type="Proteomes" id="UP000198848">
    <property type="component" value="Unassembled WGS sequence"/>
</dbReference>
<name>A0A1H1IBH5_NATTX</name>
<reference evidence="3" key="1">
    <citation type="submission" date="2016-10" db="EMBL/GenBank/DDBJ databases">
        <authorList>
            <person name="Varghese N."/>
            <person name="Submissions S."/>
        </authorList>
    </citation>
    <scope>NUCLEOTIDE SEQUENCE [LARGE SCALE GENOMIC DNA]</scope>
    <source>
        <strain evidence="3">DSM 24767</strain>
    </source>
</reference>
<dbReference type="RefSeq" id="WP_090384393.1">
    <property type="nucleotide sequence ID" value="NZ_FNLC01000004.1"/>
</dbReference>
<dbReference type="Pfam" id="PF19094">
    <property type="entry name" value="EMC6_arch"/>
    <property type="match status" value="1"/>
</dbReference>
<dbReference type="OrthoDB" id="50040at2157"/>
<keyword evidence="1" id="KW-1133">Transmembrane helix</keyword>
<proteinExistence type="predicted"/>
<dbReference type="InterPro" id="IPR043941">
    <property type="entry name" value="EMC6-arch"/>
</dbReference>
<accession>A0A1H1IBH5</accession>
<keyword evidence="3" id="KW-1185">Reference proteome</keyword>
<gene>
    <name evidence="2" type="ORF">SAMN04489842_3394</name>
</gene>
<evidence type="ECO:0000313" key="2">
    <source>
        <dbReference type="EMBL" id="SDR34997.1"/>
    </source>
</evidence>
<evidence type="ECO:0000256" key="1">
    <source>
        <dbReference type="SAM" id="Phobius"/>
    </source>
</evidence>
<keyword evidence="1" id="KW-0812">Transmembrane</keyword>
<protein>
    <submittedName>
        <fullName evidence="2">Uncharacterized protein</fullName>
    </submittedName>
</protein>